<name>A0A2I0R5S2_9FLAO</name>
<dbReference type="InterPro" id="IPR001036">
    <property type="entry name" value="Acrflvin-R"/>
</dbReference>
<dbReference type="Gene3D" id="3.30.2090.10">
    <property type="entry name" value="Multidrug efflux transporter AcrB TolC docking domain, DN and DC subdomains"/>
    <property type="match status" value="2"/>
</dbReference>
<dbReference type="PRINTS" id="PR00702">
    <property type="entry name" value="ACRIFLAVINRP"/>
</dbReference>
<feature type="transmembrane region" description="Helical" evidence="1">
    <location>
        <begin position="950"/>
        <end position="970"/>
    </location>
</feature>
<keyword evidence="1" id="KW-1133">Transmembrane helix</keyword>
<dbReference type="GO" id="GO:0005886">
    <property type="term" value="C:plasma membrane"/>
    <property type="evidence" value="ECO:0007669"/>
    <property type="project" value="TreeGrafter"/>
</dbReference>
<dbReference type="Pfam" id="PF00873">
    <property type="entry name" value="ACR_tran"/>
    <property type="match status" value="1"/>
</dbReference>
<dbReference type="SUPFAM" id="SSF82714">
    <property type="entry name" value="Multidrug efflux transporter AcrB TolC docking domain, DN and DC subdomains"/>
    <property type="match status" value="2"/>
</dbReference>
<feature type="transmembrane region" description="Helical" evidence="1">
    <location>
        <begin position="395"/>
        <end position="419"/>
    </location>
</feature>
<feature type="transmembrane region" description="Helical" evidence="1">
    <location>
        <begin position="21"/>
        <end position="38"/>
    </location>
</feature>
<dbReference type="Gene3D" id="3.30.70.1430">
    <property type="entry name" value="Multidrug efflux transporter AcrB pore domain"/>
    <property type="match status" value="2"/>
</dbReference>
<dbReference type="Gene3D" id="3.30.70.1440">
    <property type="entry name" value="Multidrug efflux transporter AcrB pore domain"/>
    <property type="match status" value="1"/>
</dbReference>
<feature type="transmembrane region" description="Helical" evidence="1">
    <location>
        <begin position="584"/>
        <end position="603"/>
    </location>
</feature>
<dbReference type="RefSeq" id="WP_101333072.1">
    <property type="nucleotide sequence ID" value="NZ_PJNI01000001.1"/>
</dbReference>
<dbReference type="Gene3D" id="1.20.1640.10">
    <property type="entry name" value="Multidrug efflux transporter AcrB transmembrane domain"/>
    <property type="match status" value="2"/>
</dbReference>
<feature type="transmembrane region" description="Helical" evidence="1">
    <location>
        <begin position="1113"/>
        <end position="1139"/>
    </location>
</feature>
<feature type="transmembrane region" description="Helical" evidence="1">
    <location>
        <begin position="1002"/>
        <end position="1025"/>
    </location>
</feature>
<evidence type="ECO:0000313" key="3">
    <source>
        <dbReference type="Proteomes" id="UP000236654"/>
    </source>
</evidence>
<feature type="transmembrane region" description="Helical" evidence="1">
    <location>
        <begin position="440"/>
        <end position="465"/>
    </location>
</feature>
<feature type="transmembrane region" description="Helical" evidence="1">
    <location>
        <begin position="977"/>
        <end position="996"/>
    </location>
</feature>
<sequence length="1158" mass="129149">MEEKNKKKLFGISNWSVNNSKTVFLIIAILFIGGMFSYQSMPKENFPELQIPEIYIGIAKPGSSPKYMSEKIAEAIEKEVKTIKKVDEINSDSQHGYTTVRVKFEFGINVNDGLNKVKDAVDQARAETDFPELPVEPNIFEINPSDFPIMNINLSGKSPKVLKEIAEDLKDLVEDLSEINEVNIRGVQEEEMRIDVDRLKAEAVQVSLTDIENAISSEHATISGGEILMNGMRKTIMIDGEFKDAEELGEIIVKQQDYMPVKLKDIADVYFGDGDTTSFAREFGAPVVMLDIIKQGGENLLDAADKINALVQQAKDDNVIPKGVNVSITNDQSDQTRDMVSNLENSIVFGVILVTIVLLFFLGARNAMFVGVAIPLSMLMSFMILQVMGVTLNTIVLFALVLALGMLVDNGIVVVENIYRLMDEEGYPPFKAAIYGVSEVAWPIIASTATTLAAFVPLAIWPGIFGEFMKYLPITLMIVLGSSLFVALVINPVLTAIYMKVEERKPRKTKSLIYSLIFVGVGFALVMVNLTTFGNVVMLIGLISLLNTFVFFPGTAVFQEKILPVLERWYENFLTFALKGSRPIIFIVGTFVLLIVSVIVFALNQPKVEFFPSNQPKYANVFITHPIGTDILETNKSALLVEEKINEILSPYTEGSDPNNIKKSDLVQSIIAQVGKGTSEQGMDMGDTPHKARITIDFTEFQYRDSINTTGYILTKLQNELKGILPADVQISIKKNEMGPPQASPINIELINTKKGDYKELIIVATEVKQYLDREGVEGVDELKLNVEATRPEIPIEVDRTQVRKLNASTTQVGMAIRKALLGEDVATYTKDEENYDMVVRFKQNSRYNLDALLDQKLMFRNNTGQLLNIPIRSVIKEPKENISYTGVVREDQTSKVIISSDVTEGYNANEVVQVLKEKMMDYVAEDNLPKEVKYSFTGQQDEQAEEMAFLSNALLIAVFLILLIIVTQFNSYSTPAIILFSVLLSFIGVFLGLAISGQTFVIMMTMIGIISLAGVVVNNSIVLIDYTNLIRREKRDEMKLEETDLEPDEEVLKATIQGGKVRLRPVLLTAITTVLGLLPLAIGLNIDFVGLLTNYDPNIFIGGDNNMFFSPMAWTIIYGLTFATFLTLVIVPAMYLTLYRFKVWVYKKLNWTLKTNV</sequence>
<protein>
    <submittedName>
        <fullName evidence="2">Copper transporter</fullName>
    </submittedName>
</protein>
<reference evidence="2 3" key="1">
    <citation type="submission" date="2017-12" db="EMBL/GenBank/DDBJ databases">
        <title>The draft genome sequence of Brumimicrobium saltpan LHR20.</title>
        <authorList>
            <person name="Do Z.-J."/>
            <person name="Luo H.-R."/>
        </authorList>
    </citation>
    <scope>NUCLEOTIDE SEQUENCE [LARGE SCALE GENOMIC DNA]</scope>
    <source>
        <strain evidence="2 3">LHR20</strain>
    </source>
</reference>
<feature type="transmembrane region" description="Helical" evidence="1">
    <location>
        <begin position="346"/>
        <end position="362"/>
    </location>
</feature>
<dbReference type="SUPFAM" id="SSF82693">
    <property type="entry name" value="Multidrug efflux transporter AcrB pore domain, PN1, PN2, PC1 and PC2 subdomains"/>
    <property type="match status" value="2"/>
</dbReference>
<keyword evidence="3" id="KW-1185">Reference proteome</keyword>
<feature type="transmembrane region" description="Helical" evidence="1">
    <location>
        <begin position="536"/>
        <end position="558"/>
    </location>
</feature>
<keyword evidence="1" id="KW-0812">Transmembrane</keyword>
<dbReference type="InterPro" id="IPR027463">
    <property type="entry name" value="AcrB_DN_DC_subdom"/>
</dbReference>
<dbReference type="Gene3D" id="3.30.70.1320">
    <property type="entry name" value="Multidrug efflux transporter AcrB pore domain like"/>
    <property type="match status" value="1"/>
</dbReference>
<evidence type="ECO:0000256" key="1">
    <source>
        <dbReference type="SAM" id="Phobius"/>
    </source>
</evidence>
<dbReference type="Proteomes" id="UP000236654">
    <property type="component" value="Unassembled WGS sequence"/>
</dbReference>
<keyword evidence="1" id="KW-0472">Membrane</keyword>
<dbReference type="SUPFAM" id="SSF82866">
    <property type="entry name" value="Multidrug efflux transporter AcrB transmembrane domain"/>
    <property type="match status" value="2"/>
</dbReference>
<gene>
    <name evidence="2" type="ORF">CW751_00905</name>
</gene>
<feature type="transmembrane region" description="Helical" evidence="1">
    <location>
        <begin position="369"/>
        <end position="389"/>
    </location>
</feature>
<dbReference type="PANTHER" id="PTHR32063">
    <property type="match status" value="1"/>
</dbReference>
<feature type="transmembrane region" description="Helical" evidence="1">
    <location>
        <begin position="471"/>
        <end position="499"/>
    </location>
</feature>
<feature type="transmembrane region" description="Helical" evidence="1">
    <location>
        <begin position="511"/>
        <end position="530"/>
    </location>
</feature>
<dbReference type="GO" id="GO:0042910">
    <property type="term" value="F:xenobiotic transmembrane transporter activity"/>
    <property type="evidence" value="ECO:0007669"/>
    <property type="project" value="TreeGrafter"/>
</dbReference>
<accession>A0A2I0R5S2</accession>
<dbReference type="OrthoDB" id="9798415at2"/>
<comment type="caution">
    <text evidence="2">The sequence shown here is derived from an EMBL/GenBank/DDBJ whole genome shotgun (WGS) entry which is preliminary data.</text>
</comment>
<dbReference type="PANTHER" id="PTHR32063:SF0">
    <property type="entry name" value="SWARMING MOTILITY PROTEIN SWRC"/>
    <property type="match status" value="1"/>
</dbReference>
<dbReference type="EMBL" id="PJNI01000001">
    <property type="protein sequence ID" value="PKR81926.1"/>
    <property type="molecule type" value="Genomic_DNA"/>
</dbReference>
<proteinExistence type="predicted"/>
<dbReference type="AlphaFoldDB" id="A0A2I0R5S2"/>
<feature type="transmembrane region" description="Helical" evidence="1">
    <location>
        <begin position="1067"/>
        <end position="1093"/>
    </location>
</feature>
<evidence type="ECO:0000313" key="2">
    <source>
        <dbReference type="EMBL" id="PKR81926.1"/>
    </source>
</evidence>
<organism evidence="2 3">
    <name type="scientific">Brumimicrobium salinarum</name>
    <dbReference type="NCBI Taxonomy" id="2058658"/>
    <lineage>
        <taxon>Bacteria</taxon>
        <taxon>Pseudomonadati</taxon>
        <taxon>Bacteroidota</taxon>
        <taxon>Flavobacteriia</taxon>
        <taxon>Flavobacteriales</taxon>
        <taxon>Crocinitomicaceae</taxon>
        <taxon>Brumimicrobium</taxon>
    </lineage>
</organism>